<dbReference type="InterPro" id="IPR050415">
    <property type="entry name" value="MRET"/>
</dbReference>
<dbReference type="SUPFAM" id="SSF52343">
    <property type="entry name" value="Ferredoxin reductase-like, C-terminal NADP-linked domain"/>
    <property type="match status" value="1"/>
</dbReference>
<dbReference type="KEGG" id="shv:AAT16_02060"/>
<evidence type="ECO:0000313" key="10">
    <source>
        <dbReference type="EMBL" id="AKG73104.1"/>
    </source>
</evidence>
<dbReference type="InterPro" id="IPR017938">
    <property type="entry name" value="Riboflavin_synthase-like_b-brl"/>
</dbReference>
<keyword evidence="3" id="KW-0001">2Fe-2S</keyword>
<reference evidence="12" key="2">
    <citation type="submission" date="2015-04" db="EMBL/GenBank/DDBJ databases">
        <title>Complete genome sequence of Salinicoccus halodurans strain H3B36, isolated from the Qaidam basin of China.</title>
        <authorList>
            <person name="Ma Y."/>
            <person name="Jiang K."/>
            <person name="Xue Y."/>
        </authorList>
    </citation>
    <scope>NUCLEOTIDE SEQUENCE [LARGE SCALE GENOMIC DNA]</scope>
    <source>
        <strain evidence="12">H3B36</strain>
    </source>
</reference>
<evidence type="ECO:0000259" key="9">
    <source>
        <dbReference type="PROSITE" id="PS51384"/>
    </source>
</evidence>
<dbReference type="GO" id="GO:0016491">
    <property type="term" value="F:oxidoreductase activity"/>
    <property type="evidence" value="ECO:0007669"/>
    <property type="project" value="UniProtKB-KW"/>
</dbReference>
<proteinExistence type="predicted"/>
<dbReference type="RefSeq" id="WP_046789296.1">
    <property type="nucleotide sequence ID" value="NZ_CP011366.1"/>
</dbReference>
<evidence type="ECO:0000313" key="12">
    <source>
        <dbReference type="Proteomes" id="UP000034029"/>
    </source>
</evidence>
<evidence type="ECO:0000256" key="2">
    <source>
        <dbReference type="ARBA" id="ARBA00022630"/>
    </source>
</evidence>
<evidence type="ECO:0000256" key="7">
    <source>
        <dbReference type="ARBA" id="ARBA00023004"/>
    </source>
</evidence>
<dbReference type="AlphaFoldDB" id="A0A0F7HJ70"/>
<dbReference type="PROSITE" id="PS51384">
    <property type="entry name" value="FAD_FR"/>
    <property type="match status" value="1"/>
</dbReference>
<dbReference type="Proteomes" id="UP000183090">
    <property type="component" value="Unassembled WGS sequence"/>
</dbReference>
<accession>A0A0F7HJ70</accession>
<dbReference type="Gene3D" id="3.40.50.80">
    <property type="entry name" value="Nucleotide-binding domain of ferredoxin-NADP reductase (FNR) module"/>
    <property type="match status" value="1"/>
</dbReference>
<evidence type="ECO:0000313" key="11">
    <source>
        <dbReference type="EMBL" id="SFK85431.1"/>
    </source>
</evidence>
<evidence type="ECO:0000256" key="5">
    <source>
        <dbReference type="ARBA" id="ARBA00022827"/>
    </source>
</evidence>
<dbReference type="PANTHER" id="PTHR47354">
    <property type="entry name" value="NADH OXIDOREDUCTASE HCR"/>
    <property type="match status" value="1"/>
</dbReference>
<keyword evidence="4" id="KW-0479">Metal-binding</keyword>
<dbReference type="GO" id="GO:0046872">
    <property type="term" value="F:metal ion binding"/>
    <property type="evidence" value="ECO:0007669"/>
    <property type="project" value="UniProtKB-KW"/>
</dbReference>
<evidence type="ECO:0000256" key="3">
    <source>
        <dbReference type="ARBA" id="ARBA00022714"/>
    </source>
</evidence>
<sequence length="233" mass="25992">MGFLRDSLSIFKKNKLVFKERRQHSGNVYTFEFEKPEDLNWLPGQHGLFTVTHKKVKPPTKPFTIASSPKDDVIGLTTKIDGNPSEYKQALLELEPGMEMHMSGPVGSFYIGDESSGVFIAGGIGITPFRAILRENDSTALNPKQSMTLLYVDGEGTFTYKDELEDIGGQEGIAVHFMESSENLYKELELLPRTGAEKYFIAGPYSMVESVAKHLISTGIPKKNIKKETFIGY</sequence>
<dbReference type="PANTHER" id="PTHR47354:SF8">
    <property type="entry name" value="1,2-PHENYLACETYL-COA EPOXIDASE, SUBUNIT E"/>
    <property type="match status" value="1"/>
</dbReference>
<organism evidence="11 13">
    <name type="scientific">Salinicoccus halodurans</name>
    <dbReference type="NCBI Taxonomy" id="407035"/>
    <lineage>
        <taxon>Bacteria</taxon>
        <taxon>Bacillati</taxon>
        <taxon>Bacillota</taxon>
        <taxon>Bacilli</taxon>
        <taxon>Bacillales</taxon>
        <taxon>Staphylococcaceae</taxon>
        <taxon>Salinicoccus</taxon>
    </lineage>
</organism>
<dbReference type="InterPro" id="IPR017927">
    <property type="entry name" value="FAD-bd_FR_type"/>
</dbReference>
<dbReference type="Gene3D" id="2.40.30.10">
    <property type="entry name" value="Translation factors"/>
    <property type="match status" value="1"/>
</dbReference>
<reference evidence="11 13" key="3">
    <citation type="submission" date="2016-10" db="EMBL/GenBank/DDBJ databases">
        <authorList>
            <person name="Varghese N."/>
            <person name="Submissions S."/>
        </authorList>
    </citation>
    <scope>NUCLEOTIDE SEQUENCE [LARGE SCALE GENOMIC DNA]</scope>
    <source>
        <strain evidence="11 13">CGMCC 1.6501</strain>
    </source>
</reference>
<dbReference type="EMBL" id="CP011366">
    <property type="protein sequence ID" value="AKG73104.1"/>
    <property type="molecule type" value="Genomic_DNA"/>
</dbReference>
<dbReference type="Pfam" id="PF08022">
    <property type="entry name" value="FAD_binding_8"/>
    <property type="match status" value="1"/>
</dbReference>
<dbReference type="OrthoDB" id="573132at2"/>
<dbReference type="SUPFAM" id="SSF63380">
    <property type="entry name" value="Riboflavin synthase domain-like"/>
    <property type="match status" value="1"/>
</dbReference>
<gene>
    <name evidence="10" type="ORF">AAT16_02060</name>
    <name evidence="11" type="ORF">SAMN05216235_2114</name>
</gene>
<keyword evidence="6" id="KW-0560">Oxidoreductase</keyword>
<dbReference type="InterPro" id="IPR039261">
    <property type="entry name" value="FNR_nucleotide-bd"/>
</dbReference>
<dbReference type="GO" id="GO:0050660">
    <property type="term" value="F:flavin adenine dinucleotide binding"/>
    <property type="evidence" value="ECO:0007669"/>
    <property type="project" value="TreeGrafter"/>
</dbReference>
<dbReference type="Proteomes" id="UP000034029">
    <property type="component" value="Chromosome"/>
</dbReference>
<comment type="cofactor">
    <cofactor evidence="1">
        <name>FAD</name>
        <dbReference type="ChEBI" id="CHEBI:57692"/>
    </cofactor>
</comment>
<dbReference type="EMBL" id="FOTB01000004">
    <property type="protein sequence ID" value="SFK85431.1"/>
    <property type="molecule type" value="Genomic_DNA"/>
</dbReference>
<keyword evidence="12" id="KW-1185">Reference proteome</keyword>
<evidence type="ECO:0000256" key="4">
    <source>
        <dbReference type="ARBA" id="ARBA00022723"/>
    </source>
</evidence>
<evidence type="ECO:0000256" key="6">
    <source>
        <dbReference type="ARBA" id="ARBA00023002"/>
    </source>
</evidence>
<feature type="domain" description="FAD-binding FR-type" evidence="9">
    <location>
        <begin position="11"/>
        <end position="112"/>
    </location>
</feature>
<reference evidence="10 12" key="1">
    <citation type="journal article" date="2015" name="Int. J. Syst. Evol. Microbiol.">
        <title>Complete genome sequence of Salinicoccus halodurans H3B36, isolated from the Qaidam Basin in China.</title>
        <authorList>
            <person name="Jiang K."/>
            <person name="Xue Y."/>
            <person name="Ma Y."/>
        </authorList>
    </citation>
    <scope>NUCLEOTIDE SEQUENCE [LARGE SCALE GENOMIC DNA]</scope>
    <source>
        <strain evidence="10 12">H3B36</strain>
    </source>
</reference>
<keyword evidence="7" id="KW-0408">Iron</keyword>
<dbReference type="CDD" id="cd00322">
    <property type="entry name" value="FNR_like"/>
    <property type="match status" value="1"/>
</dbReference>
<keyword evidence="8" id="KW-0411">Iron-sulfur</keyword>
<dbReference type="InterPro" id="IPR013112">
    <property type="entry name" value="FAD-bd_8"/>
</dbReference>
<dbReference type="GO" id="GO:0051537">
    <property type="term" value="F:2 iron, 2 sulfur cluster binding"/>
    <property type="evidence" value="ECO:0007669"/>
    <property type="project" value="UniProtKB-KW"/>
</dbReference>
<evidence type="ECO:0000313" key="13">
    <source>
        <dbReference type="Proteomes" id="UP000183090"/>
    </source>
</evidence>
<evidence type="ECO:0000256" key="1">
    <source>
        <dbReference type="ARBA" id="ARBA00001974"/>
    </source>
</evidence>
<keyword evidence="5" id="KW-0274">FAD</keyword>
<protein>
    <submittedName>
        <fullName evidence="11">FAD-binding domain-containing protein</fullName>
    </submittedName>
</protein>
<evidence type="ECO:0000256" key="8">
    <source>
        <dbReference type="ARBA" id="ARBA00023014"/>
    </source>
</evidence>
<name>A0A0F7HJ70_9STAP</name>
<keyword evidence="2" id="KW-0285">Flavoprotein</keyword>